<comment type="caution">
    <text evidence="2">The sequence shown here is derived from an EMBL/GenBank/DDBJ whole genome shotgun (WGS) entry which is preliminary data.</text>
</comment>
<evidence type="ECO:0000256" key="1">
    <source>
        <dbReference type="SAM" id="SignalP"/>
    </source>
</evidence>
<name>A0ABN8MP86_9CNID</name>
<feature type="chain" id="PRO_5045791581" evidence="1">
    <location>
        <begin position="26"/>
        <end position="270"/>
    </location>
</feature>
<evidence type="ECO:0000313" key="2">
    <source>
        <dbReference type="EMBL" id="CAH3030544.1"/>
    </source>
</evidence>
<dbReference type="Proteomes" id="UP001159427">
    <property type="component" value="Unassembled WGS sequence"/>
</dbReference>
<protein>
    <submittedName>
        <fullName evidence="2">Uncharacterized protein</fullName>
    </submittedName>
</protein>
<evidence type="ECO:0000313" key="3">
    <source>
        <dbReference type="Proteomes" id="UP001159427"/>
    </source>
</evidence>
<dbReference type="Gene3D" id="2.170.16.10">
    <property type="entry name" value="Hedgehog/Intein (Hint) domain"/>
    <property type="match status" value="1"/>
</dbReference>
<feature type="non-terminal residue" evidence="2">
    <location>
        <position position="1"/>
    </location>
</feature>
<sequence length="270" mass="30638">KKNAGKPRVLAINAILHSLAALAETFKWSKQKEIGINLAEMTITELDESLRQFYAEARNTEGENYNTATLLSLRNGTERFIIHLPTTVTSKPDSVYNIEHEQQDARAQLLRIVYRDHSNGSQSIGISGCHLIYAKENGQSTKHAPLKDPIMAMDVKEDDTIWIMNNGKLVSTKVTDVMTYFGAVRHPPTENHHVIVDTFHASVHILNEQLYRKFTYWANSEWNCSWLVKKLVLDRVQNGKEPFFTSSLTELLEYWTGSALPSILSSPKSH</sequence>
<gene>
    <name evidence="2" type="ORF">PEVE_00038169</name>
</gene>
<feature type="signal peptide" evidence="1">
    <location>
        <begin position="1"/>
        <end position="25"/>
    </location>
</feature>
<organism evidence="2 3">
    <name type="scientific">Porites evermanni</name>
    <dbReference type="NCBI Taxonomy" id="104178"/>
    <lineage>
        <taxon>Eukaryota</taxon>
        <taxon>Metazoa</taxon>
        <taxon>Cnidaria</taxon>
        <taxon>Anthozoa</taxon>
        <taxon>Hexacorallia</taxon>
        <taxon>Scleractinia</taxon>
        <taxon>Fungiina</taxon>
        <taxon>Poritidae</taxon>
        <taxon>Porites</taxon>
    </lineage>
</organism>
<proteinExistence type="predicted"/>
<accession>A0ABN8MP86</accession>
<reference evidence="2 3" key="1">
    <citation type="submission" date="2022-05" db="EMBL/GenBank/DDBJ databases">
        <authorList>
            <consortium name="Genoscope - CEA"/>
            <person name="William W."/>
        </authorList>
    </citation>
    <scope>NUCLEOTIDE SEQUENCE [LARGE SCALE GENOMIC DNA]</scope>
</reference>
<keyword evidence="1" id="KW-0732">Signal</keyword>
<keyword evidence="3" id="KW-1185">Reference proteome</keyword>
<dbReference type="EMBL" id="CALNXI010000640">
    <property type="protein sequence ID" value="CAH3030544.1"/>
    <property type="molecule type" value="Genomic_DNA"/>
</dbReference>